<dbReference type="Gene3D" id="1.10.132.20">
    <property type="entry name" value="Ribosome-recycling factor"/>
    <property type="match status" value="1"/>
</dbReference>
<dbReference type="GO" id="GO:0005737">
    <property type="term" value="C:cytoplasm"/>
    <property type="evidence" value="ECO:0007669"/>
    <property type="project" value="UniProtKB-SubCell"/>
</dbReference>
<keyword evidence="9" id="KW-1185">Reference proteome</keyword>
<dbReference type="HOGENOM" id="CLU_073981_2_0_9"/>
<dbReference type="Pfam" id="PF01765">
    <property type="entry name" value="RRF"/>
    <property type="match status" value="1"/>
</dbReference>
<dbReference type="InterPro" id="IPR023584">
    <property type="entry name" value="Ribosome_recyc_fac_dom"/>
</dbReference>
<dbReference type="HAMAP" id="MF_00040">
    <property type="entry name" value="RRF"/>
    <property type="match status" value="1"/>
</dbReference>
<accession>G4D5Q8</accession>
<reference evidence="8 9" key="1">
    <citation type="submission" date="2011-06" db="EMBL/GenBank/DDBJ databases">
        <authorList>
            <person name="Muzny D."/>
            <person name="Qin X."/>
            <person name="Deng J."/>
            <person name="Jiang H."/>
            <person name="Liu Y."/>
            <person name="Qu J."/>
            <person name="Song X.-Z."/>
            <person name="Zhang L."/>
            <person name="Thornton R."/>
            <person name="Coyle M."/>
            <person name="Francisco L."/>
            <person name="Jackson L."/>
            <person name="Javaid M."/>
            <person name="Korchina V."/>
            <person name="Kovar C."/>
            <person name="Mata R."/>
            <person name="Mathew T."/>
            <person name="Ngo R."/>
            <person name="Nguyen L."/>
            <person name="Nguyen N."/>
            <person name="Okwuonu G."/>
            <person name="Ongeri F."/>
            <person name="Pham C."/>
            <person name="Simmons D."/>
            <person name="Wilczek-Boney K."/>
            <person name="Hale W."/>
            <person name="Jakkamsetti A."/>
            <person name="Pham P."/>
            <person name="Ruth R."/>
            <person name="San Lucas F."/>
            <person name="Warren J."/>
            <person name="Zhang J."/>
            <person name="Zhao Z."/>
            <person name="Zhou C."/>
            <person name="Zhu D."/>
            <person name="Lee S."/>
            <person name="Bess C."/>
            <person name="Blankenburg K."/>
            <person name="Forbes L."/>
            <person name="Fu Q."/>
            <person name="Gubbala S."/>
            <person name="Hirani K."/>
            <person name="Jayaseelan J.C."/>
            <person name="Lara F."/>
            <person name="Munidasa M."/>
            <person name="Palculict T."/>
            <person name="Patil S."/>
            <person name="Pu L.-L."/>
            <person name="Saada N."/>
            <person name="Tang L."/>
            <person name="Weissenberger G."/>
            <person name="Zhu Y."/>
            <person name="Hemphill L."/>
            <person name="Shang Y."/>
            <person name="Youmans B."/>
            <person name="Ayvaz T."/>
            <person name="Ross M."/>
            <person name="Santibanez J."/>
            <person name="Aqrawi P."/>
            <person name="Gross S."/>
            <person name="Joshi V."/>
            <person name="Fowler G."/>
            <person name="Nazareth L."/>
            <person name="Reid J."/>
            <person name="Worley K."/>
            <person name="Petrosino J."/>
            <person name="Highlander S."/>
            <person name="Gibbs R."/>
        </authorList>
    </citation>
    <scope>NUCLEOTIDE SEQUENCE [LARGE SCALE GENOMIC DNA]</scope>
    <source>
        <strain evidence="8 9">ATCC 29427</strain>
    </source>
</reference>
<dbReference type="NCBIfam" id="TIGR00496">
    <property type="entry name" value="frr"/>
    <property type="match status" value="1"/>
</dbReference>
<dbReference type="FunFam" id="3.30.1360.40:FF:000001">
    <property type="entry name" value="Ribosome-recycling factor"/>
    <property type="match status" value="1"/>
</dbReference>
<comment type="similarity">
    <text evidence="2 5">Belongs to the RRF family.</text>
</comment>
<dbReference type="Gene3D" id="3.30.1360.40">
    <property type="match status" value="1"/>
</dbReference>
<evidence type="ECO:0000256" key="1">
    <source>
        <dbReference type="ARBA" id="ARBA00004496"/>
    </source>
</evidence>
<dbReference type="PANTHER" id="PTHR20982">
    <property type="entry name" value="RIBOSOME RECYCLING FACTOR"/>
    <property type="match status" value="1"/>
</dbReference>
<dbReference type="Proteomes" id="UP000003422">
    <property type="component" value="Unassembled WGS sequence"/>
</dbReference>
<name>G4D5Q8_9FIRM</name>
<comment type="caution">
    <text evidence="8">The sequence shown here is derived from an EMBL/GenBank/DDBJ whole genome shotgun (WGS) entry which is preliminary data.</text>
</comment>
<evidence type="ECO:0000256" key="6">
    <source>
        <dbReference type="SAM" id="Coils"/>
    </source>
</evidence>
<evidence type="ECO:0000313" key="8">
    <source>
        <dbReference type="EMBL" id="EGY78411.1"/>
    </source>
</evidence>
<dbReference type="SUPFAM" id="SSF55194">
    <property type="entry name" value="Ribosome recycling factor, RRF"/>
    <property type="match status" value="1"/>
</dbReference>
<sequence length="202" mass="23212">MLLKVKIWAQKCVKERIMISDIKKDSEQKMSKSISVYKEDLQSIRAGRANPTLLDKIAIDYYGQTTPLNQIAGISAPEPRLLAIQPWDANTIPEIEKAILKSDLGITPSNDGKIVRLVIPQLTEERRKDLIKVVKKNSENAKVALRNIRRDSMEEIKKLEKSNEITEDDRKRAEDEIQKITDKYIEEVDKITKDKESELLEI</sequence>
<dbReference type="InterPro" id="IPR002661">
    <property type="entry name" value="Ribosome_recyc_fac"/>
</dbReference>
<evidence type="ECO:0000256" key="5">
    <source>
        <dbReference type="HAMAP-Rule" id="MF_00040"/>
    </source>
</evidence>
<proteinExistence type="inferred from homology"/>
<dbReference type="CDD" id="cd00520">
    <property type="entry name" value="RRF"/>
    <property type="match status" value="1"/>
</dbReference>
<dbReference type="EMBL" id="AGBB01000169">
    <property type="protein sequence ID" value="EGY78411.1"/>
    <property type="molecule type" value="Genomic_DNA"/>
</dbReference>
<evidence type="ECO:0000256" key="3">
    <source>
        <dbReference type="ARBA" id="ARBA00022490"/>
    </source>
</evidence>
<protein>
    <recommendedName>
        <fullName evidence="5">Ribosome-recycling factor</fullName>
        <shortName evidence="5">RRF</shortName>
    </recommendedName>
    <alternativeName>
        <fullName evidence="5">Ribosome-releasing factor</fullName>
    </alternativeName>
</protein>
<comment type="subcellular location">
    <subcellularLocation>
        <location evidence="1 5">Cytoplasm</location>
    </subcellularLocation>
</comment>
<dbReference type="GO" id="GO:0043023">
    <property type="term" value="F:ribosomal large subunit binding"/>
    <property type="evidence" value="ECO:0007669"/>
    <property type="project" value="TreeGrafter"/>
</dbReference>
<dbReference type="STRING" id="997350.HMPREF9129_1738"/>
<evidence type="ECO:0000256" key="4">
    <source>
        <dbReference type="ARBA" id="ARBA00022917"/>
    </source>
</evidence>
<feature type="domain" description="Ribosome recycling factor" evidence="7">
    <location>
        <begin position="38"/>
        <end position="200"/>
    </location>
</feature>
<dbReference type="GO" id="GO:0006415">
    <property type="term" value="P:translational termination"/>
    <property type="evidence" value="ECO:0007669"/>
    <property type="project" value="UniProtKB-UniRule"/>
</dbReference>
<dbReference type="AlphaFoldDB" id="G4D5Q8"/>
<evidence type="ECO:0000259" key="7">
    <source>
        <dbReference type="Pfam" id="PF01765"/>
    </source>
</evidence>
<gene>
    <name evidence="5 8" type="primary">frr</name>
    <name evidence="8" type="ORF">HMPREF9129_1738</name>
</gene>
<dbReference type="PANTHER" id="PTHR20982:SF3">
    <property type="entry name" value="MITOCHONDRIAL RIBOSOME RECYCLING FACTOR PSEUDO 1"/>
    <property type="match status" value="1"/>
</dbReference>
<comment type="function">
    <text evidence="5">Responsible for the release of ribosomes from messenger RNA at the termination of protein biosynthesis. May increase the efficiency of translation by recycling ribosomes from one round of translation to another.</text>
</comment>
<keyword evidence="3 5" id="KW-0963">Cytoplasm</keyword>
<dbReference type="eggNOG" id="COG0233">
    <property type="taxonomic scope" value="Bacteria"/>
</dbReference>
<evidence type="ECO:0000256" key="2">
    <source>
        <dbReference type="ARBA" id="ARBA00005912"/>
    </source>
</evidence>
<evidence type="ECO:0000313" key="9">
    <source>
        <dbReference type="Proteomes" id="UP000003422"/>
    </source>
</evidence>
<keyword evidence="4 5" id="KW-0648">Protein biosynthesis</keyword>
<organism evidence="8 9">
    <name type="scientific">Peptoniphilus indolicus ATCC 29427</name>
    <dbReference type="NCBI Taxonomy" id="997350"/>
    <lineage>
        <taxon>Bacteria</taxon>
        <taxon>Bacillati</taxon>
        <taxon>Bacillota</taxon>
        <taxon>Tissierellia</taxon>
        <taxon>Tissierellales</taxon>
        <taxon>Peptoniphilaceae</taxon>
        <taxon>Peptoniphilus</taxon>
    </lineage>
</organism>
<keyword evidence="6" id="KW-0175">Coiled coil</keyword>
<dbReference type="PATRIC" id="fig|997350.3.peg.1667"/>
<feature type="coiled-coil region" evidence="6">
    <location>
        <begin position="142"/>
        <end position="190"/>
    </location>
</feature>
<dbReference type="InterPro" id="IPR036191">
    <property type="entry name" value="RRF_sf"/>
</dbReference>
<dbReference type="FunFam" id="1.10.132.20:FF:000001">
    <property type="entry name" value="Ribosome-recycling factor"/>
    <property type="match status" value="1"/>
</dbReference>